<name>A0ABV8WY83_9BACI</name>
<dbReference type="PANTHER" id="PTHR43523">
    <property type="entry name" value="GLUCOSE-1-PHOSPHATE ADENYLYLTRANSFERASE-RELATED"/>
    <property type="match status" value="1"/>
</dbReference>
<proteinExistence type="inferred from homology"/>
<comment type="function">
    <text evidence="9">Involved in the biosynthesis of ADP-glucose, a building block required for the elongation reactions to produce glycogen. Catalyzes the reaction between ATP and alpha-D-glucose 1-phosphate (G1P) to produce pyrophosphate and ADP-Glc.</text>
</comment>
<dbReference type="SUPFAM" id="SSF53448">
    <property type="entry name" value="Nucleotide-diphospho-sugar transferases"/>
    <property type="match status" value="1"/>
</dbReference>
<evidence type="ECO:0000259" key="11">
    <source>
        <dbReference type="Pfam" id="PF24894"/>
    </source>
</evidence>
<dbReference type="PANTHER" id="PTHR43523:SF2">
    <property type="entry name" value="GLUCOSE-1-PHOSPHATE ADENYLYLTRANSFERASE"/>
    <property type="match status" value="1"/>
</dbReference>
<dbReference type="InterPro" id="IPR005836">
    <property type="entry name" value="ADP_Glu_pyroP_CS"/>
</dbReference>
<sequence length="385" mass="43816">MKKECVTMLLAGGIGKRLGQLTKNIAKPAVPFGGRYRIIDFTLSNCIQSNMHTVGVLTQYQPLALNKHIGVGKPWDLDRMEDGLTILSPFTEHDGGNWYEGTADAVTKNIHFIEQYDPEYVLILSGDHIYHMDYNELLNHHKSVNADVTISVIEVPWEETSRFGIIHMDDNYQITNFEEKPNDAKSNLASMGIYIFKWNVLKECLQLDRNNPYSNKDFGKDILPYMLLKRKKMCAYPFSGYWKDVGTIQSYWDAHMDLLENQLLLQLNRKNWITYSHDNNFAPQLITSTGSVYQSLINNGCIVSGLVESSVLFENVHIGKHSNVKNSILHPGVRVGHHVTLDRVIIQEDAIVPDYTNISVPLSEEPIVLSNEYFPEIQKVGGMNR</sequence>
<reference evidence="13" key="1">
    <citation type="journal article" date="2019" name="Int. J. Syst. Evol. Microbiol.">
        <title>The Global Catalogue of Microorganisms (GCM) 10K type strain sequencing project: providing services to taxonomists for standard genome sequencing and annotation.</title>
        <authorList>
            <consortium name="The Broad Institute Genomics Platform"/>
            <consortium name="The Broad Institute Genome Sequencing Center for Infectious Disease"/>
            <person name="Wu L."/>
            <person name="Ma J."/>
        </authorList>
    </citation>
    <scope>NUCLEOTIDE SEQUENCE [LARGE SCALE GENOMIC DNA]</scope>
    <source>
        <strain evidence="13">CCUG 37865</strain>
    </source>
</reference>
<organism evidence="12 13">
    <name type="scientific">Gracilibacillus xinjiangensis</name>
    <dbReference type="NCBI Taxonomy" id="1193282"/>
    <lineage>
        <taxon>Bacteria</taxon>
        <taxon>Bacillati</taxon>
        <taxon>Bacillota</taxon>
        <taxon>Bacilli</taxon>
        <taxon>Bacillales</taxon>
        <taxon>Bacillaceae</taxon>
        <taxon>Gracilibacillus</taxon>
    </lineage>
</organism>
<dbReference type="PROSITE" id="PS00810">
    <property type="entry name" value="ADP_GLC_PYROPHOSPH_3"/>
    <property type="match status" value="1"/>
</dbReference>
<evidence type="ECO:0000313" key="12">
    <source>
        <dbReference type="EMBL" id="MFC4404419.1"/>
    </source>
</evidence>
<dbReference type="InterPro" id="IPR005835">
    <property type="entry name" value="NTP_transferase_dom"/>
</dbReference>
<dbReference type="CDD" id="cd04651">
    <property type="entry name" value="LbH_G1P_AT_C"/>
    <property type="match status" value="1"/>
</dbReference>
<feature type="domain" description="Glucose-1-phosphate adenylyltransferase/Bifunctional protein GlmU-like C-terminal hexapeptide" evidence="11">
    <location>
        <begin position="287"/>
        <end position="360"/>
    </location>
</feature>
<accession>A0ABV8WY83</accession>
<keyword evidence="8 9" id="KW-0119">Carbohydrate metabolism</keyword>
<evidence type="ECO:0000256" key="6">
    <source>
        <dbReference type="ARBA" id="ARBA00022840"/>
    </source>
</evidence>
<keyword evidence="2 9" id="KW-0321">Glycogen metabolism</keyword>
<dbReference type="InterPro" id="IPR011831">
    <property type="entry name" value="ADP-Glc_PPase"/>
</dbReference>
<dbReference type="PROSITE" id="PS00809">
    <property type="entry name" value="ADP_GLC_PYROPHOSPH_2"/>
    <property type="match status" value="1"/>
</dbReference>
<feature type="binding site" evidence="9">
    <location>
        <position position="99"/>
    </location>
    <ligand>
        <name>alpha-D-glucose 1-phosphate</name>
        <dbReference type="ChEBI" id="CHEBI:58601"/>
    </ligand>
</feature>
<gene>
    <name evidence="9" type="primary">glgC</name>
    <name evidence="12" type="ORF">ACFOY7_15220</name>
</gene>
<dbReference type="Pfam" id="PF00483">
    <property type="entry name" value="NTP_transferase"/>
    <property type="match status" value="1"/>
</dbReference>
<dbReference type="CDD" id="cd02508">
    <property type="entry name" value="ADP_Glucose_PP"/>
    <property type="match status" value="1"/>
</dbReference>
<feature type="binding site" evidence="9">
    <location>
        <position position="164"/>
    </location>
    <ligand>
        <name>alpha-D-glucose 1-phosphate</name>
        <dbReference type="ChEBI" id="CHEBI:58601"/>
    </ligand>
</feature>
<evidence type="ECO:0000256" key="2">
    <source>
        <dbReference type="ARBA" id="ARBA00022600"/>
    </source>
</evidence>
<evidence type="ECO:0000256" key="3">
    <source>
        <dbReference type="ARBA" id="ARBA00022679"/>
    </source>
</evidence>
<dbReference type="InterPro" id="IPR011004">
    <property type="entry name" value="Trimer_LpxA-like_sf"/>
</dbReference>
<feature type="domain" description="Nucleotidyl transferase" evidence="10">
    <location>
        <begin position="7"/>
        <end position="260"/>
    </location>
</feature>
<dbReference type="NCBIfam" id="NF003670">
    <property type="entry name" value="PRK05293.1"/>
    <property type="match status" value="1"/>
</dbReference>
<dbReference type="NCBIfam" id="TIGR02091">
    <property type="entry name" value="glgC"/>
    <property type="match status" value="1"/>
</dbReference>
<evidence type="ECO:0000313" key="13">
    <source>
        <dbReference type="Proteomes" id="UP001595882"/>
    </source>
</evidence>
<comment type="subunit">
    <text evidence="9">Homotetramer.</text>
</comment>
<dbReference type="RefSeq" id="WP_390253056.1">
    <property type="nucleotide sequence ID" value="NZ_JBHSDT010000008.1"/>
</dbReference>
<feature type="binding site" evidence="9">
    <location>
        <position position="190"/>
    </location>
    <ligand>
        <name>alpha-D-glucose 1-phosphate</name>
        <dbReference type="ChEBI" id="CHEBI:58601"/>
    </ligand>
</feature>
<keyword evidence="3 9" id="KW-0808">Transferase</keyword>
<dbReference type="InterPro" id="IPR029044">
    <property type="entry name" value="Nucleotide-diphossugar_trans"/>
</dbReference>
<dbReference type="SUPFAM" id="SSF51161">
    <property type="entry name" value="Trimeric LpxA-like enzymes"/>
    <property type="match status" value="1"/>
</dbReference>
<dbReference type="EC" id="2.7.7.27" evidence="9"/>
<dbReference type="PROSITE" id="PS00808">
    <property type="entry name" value="ADP_GLC_PYROPHOSPH_1"/>
    <property type="match status" value="1"/>
</dbReference>
<evidence type="ECO:0000256" key="5">
    <source>
        <dbReference type="ARBA" id="ARBA00022741"/>
    </source>
</evidence>
<evidence type="ECO:0000256" key="9">
    <source>
        <dbReference type="HAMAP-Rule" id="MF_00624"/>
    </source>
</evidence>
<comment type="pathway">
    <text evidence="9">Glycan biosynthesis; glycogen biosynthesis.</text>
</comment>
<evidence type="ECO:0000256" key="4">
    <source>
        <dbReference type="ARBA" id="ARBA00022695"/>
    </source>
</evidence>
<feature type="site" description="Could play a key role in the communication between the regulatory and the substrate sites" evidence="9">
    <location>
        <position position="98"/>
    </location>
</feature>
<keyword evidence="4 9" id="KW-0548">Nucleotidyltransferase</keyword>
<keyword evidence="13" id="KW-1185">Reference proteome</keyword>
<evidence type="ECO:0000256" key="8">
    <source>
        <dbReference type="ARBA" id="ARBA00023277"/>
    </source>
</evidence>
<feature type="site" description="Could play a key role in the communication between the regulatory and the substrate sites" evidence="9">
    <location>
        <position position="59"/>
    </location>
</feature>
<dbReference type="InterPro" id="IPR023049">
    <property type="entry name" value="GlgC_bac"/>
</dbReference>
<comment type="catalytic activity">
    <reaction evidence="9">
        <text>alpha-D-glucose 1-phosphate + ATP + H(+) = ADP-alpha-D-glucose + diphosphate</text>
        <dbReference type="Rhea" id="RHEA:12120"/>
        <dbReference type="ChEBI" id="CHEBI:15378"/>
        <dbReference type="ChEBI" id="CHEBI:30616"/>
        <dbReference type="ChEBI" id="CHEBI:33019"/>
        <dbReference type="ChEBI" id="CHEBI:57498"/>
        <dbReference type="ChEBI" id="CHEBI:58601"/>
        <dbReference type="EC" id="2.7.7.27"/>
    </reaction>
</comment>
<comment type="caution">
    <text evidence="12">The sequence shown here is derived from an EMBL/GenBank/DDBJ whole genome shotgun (WGS) entry which is preliminary data.</text>
</comment>
<dbReference type="EMBL" id="JBHSDT010000008">
    <property type="protein sequence ID" value="MFC4404419.1"/>
    <property type="molecule type" value="Genomic_DNA"/>
</dbReference>
<comment type="similarity">
    <text evidence="1 9">Belongs to the bacterial/plant glucose-1-phosphate adenylyltransferase family.</text>
</comment>
<dbReference type="Pfam" id="PF24894">
    <property type="entry name" value="Hexapep_GlmU"/>
    <property type="match status" value="1"/>
</dbReference>
<dbReference type="Gene3D" id="3.90.550.10">
    <property type="entry name" value="Spore Coat Polysaccharide Biosynthesis Protein SpsA, Chain A"/>
    <property type="match status" value="1"/>
</dbReference>
<dbReference type="HAMAP" id="MF_00624">
    <property type="entry name" value="GlgC"/>
    <property type="match status" value="1"/>
</dbReference>
<dbReference type="Proteomes" id="UP001595882">
    <property type="component" value="Unassembled WGS sequence"/>
</dbReference>
<keyword evidence="7 9" id="KW-0320">Glycogen biosynthesis</keyword>
<dbReference type="GO" id="GO:0008878">
    <property type="term" value="F:glucose-1-phosphate adenylyltransferase activity"/>
    <property type="evidence" value="ECO:0007669"/>
    <property type="project" value="UniProtKB-EC"/>
</dbReference>
<evidence type="ECO:0000256" key="7">
    <source>
        <dbReference type="ARBA" id="ARBA00023056"/>
    </source>
</evidence>
<feature type="binding site" evidence="9">
    <location>
        <begin position="179"/>
        <end position="180"/>
    </location>
    <ligand>
        <name>alpha-D-glucose 1-phosphate</name>
        <dbReference type="ChEBI" id="CHEBI:58601"/>
    </ligand>
</feature>
<dbReference type="InterPro" id="IPR056818">
    <property type="entry name" value="GlmU/GlgC-like_hexapep"/>
</dbReference>
<evidence type="ECO:0000256" key="1">
    <source>
        <dbReference type="ARBA" id="ARBA00010443"/>
    </source>
</evidence>
<keyword evidence="6 9" id="KW-0067">ATP-binding</keyword>
<protein>
    <recommendedName>
        <fullName evidence="9">Glucose-1-phosphate adenylyltransferase</fullName>
        <ecNumber evidence="9">2.7.7.27</ecNumber>
    </recommendedName>
    <alternativeName>
        <fullName evidence="9">ADP-glucose pyrophosphorylase</fullName>
        <shortName evidence="9">ADPGlc PPase</shortName>
    </alternativeName>
    <alternativeName>
        <fullName evidence="9">ADP-glucose synthase</fullName>
    </alternativeName>
</protein>
<keyword evidence="5 9" id="KW-0547">Nucleotide-binding</keyword>
<dbReference type="Gene3D" id="2.160.10.10">
    <property type="entry name" value="Hexapeptide repeat proteins"/>
    <property type="match status" value="1"/>
</dbReference>
<evidence type="ECO:0000259" key="10">
    <source>
        <dbReference type="Pfam" id="PF00483"/>
    </source>
</evidence>